<gene>
    <name evidence="5" type="ORF">HaLaN_33136</name>
</gene>
<dbReference type="GO" id="GO:0005524">
    <property type="term" value="F:ATP binding"/>
    <property type="evidence" value="ECO:0007669"/>
    <property type="project" value="UniProtKB-KW"/>
</dbReference>
<keyword evidence="3" id="KW-0347">Helicase</keyword>
<dbReference type="GO" id="GO:0004520">
    <property type="term" value="F:DNA endonuclease activity"/>
    <property type="evidence" value="ECO:0007669"/>
    <property type="project" value="TreeGrafter"/>
</dbReference>
<dbReference type="GO" id="GO:0031297">
    <property type="term" value="P:replication fork processing"/>
    <property type="evidence" value="ECO:0007669"/>
    <property type="project" value="TreeGrafter"/>
</dbReference>
<dbReference type="EMBL" id="BLLF01009449">
    <property type="protein sequence ID" value="GFH33726.1"/>
    <property type="molecule type" value="Genomic_DNA"/>
</dbReference>
<accession>A0A6A0ALJ1</accession>
<sequence length="65" mass="7837">MERYCRLDNWRKVVGSKNTDELNKLITGTFMIRRLKKDVLTQLPPKIRQQVSQQYTHMTKGHLRH</sequence>
<organism evidence="5 6">
    <name type="scientific">Haematococcus lacustris</name>
    <name type="common">Green alga</name>
    <name type="synonym">Haematococcus pluvialis</name>
    <dbReference type="NCBI Taxonomy" id="44745"/>
    <lineage>
        <taxon>Eukaryota</taxon>
        <taxon>Viridiplantae</taxon>
        <taxon>Chlorophyta</taxon>
        <taxon>core chlorophytes</taxon>
        <taxon>Chlorophyceae</taxon>
        <taxon>CS clade</taxon>
        <taxon>Chlamydomonadales</taxon>
        <taxon>Haematococcaceae</taxon>
        <taxon>Haematococcus</taxon>
    </lineage>
</organism>
<proteinExistence type="predicted"/>
<dbReference type="GO" id="GO:0016787">
    <property type="term" value="F:hydrolase activity"/>
    <property type="evidence" value="ECO:0007669"/>
    <property type="project" value="UniProtKB-KW"/>
</dbReference>
<evidence type="ECO:0000256" key="1">
    <source>
        <dbReference type="ARBA" id="ARBA00022741"/>
    </source>
</evidence>
<protein>
    <submittedName>
        <fullName evidence="5">SWI/SNF-related matrix-associated actin-dependent regulator of chromatin subfamily A-like protein 1</fullName>
    </submittedName>
</protein>
<evidence type="ECO:0000256" key="4">
    <source>
        <dbReference type="ARBA" id="ARBA00022840"/>
    </source>
</evidence>
<keyword evidence="2" id="KW-0378">Hydrolase</keyword>
<reference evidence="5 6" key="1">
    <citation type="submission" date="2020-02" db="EMBL/GenBank/DDBJ databases">
        <title>Draft genome sequence of Haematococcus lacustris strain NIES-144.</title>
        <authorList>
            <person name="Morimoto D."/>
            <person name="Nakagawa S."/>
            <person name="Yoshida T."/>
            <person name="Sawayama S."/>
        </authorList>
    </citation>
    <scope>NUCLEOTIDE SEQUENCE [LARGE SCALE GENOMIC DNA]</scope>
    <source>
        <strain evidence="5 6">NIES-144</strain>
    </source>
</reference>
<dbReference type="GO" id="GO:0043596">
    <property type="term" value="C:nuclear replication fork"/>
    <property type="evidence" value="ECO:0007669"/>
    <property type="project" value="TreeGrafter"/>
</dbReference>
<feature type="non-terminal residue" evidence="5">
    <location>
        <position position="1"/>
    </location>
</feature>
<comment type="caution">
    <text evidence="5">The sequence shown here is derived from an EMBL/GenBank/DDBJ whole genome shotgun (WGS) entry which is preliminary data.</text>
</comment>
<keyword evidence="6" id="KW-1185">Reference proteome</keyword>
<dbReference type="GO" id="GO:0006281">
    <property type="term" value="P:DNA repair"/>
    <property type="evidence" value="ECO:0007669"/>
    <property type="project" value="TreeGrafter"/>
</dbReference>
<name>A0A6A0ALJ1_HAELA</name>
<dbReference type="GO" id="GO:0004386">
    <property type="term" value="F:helicase activity"/>
    <property type="evidence" value="ECO:0007669"/>
    <property type="project" value="UniProtKB-KW"/>
</dbReference>
<dbReference type="AlphaFoldDB" id="A0A6A0ALJ1"/>
<keyword evidence="4" id="KW-0067">ATP-binding</keyword>
<evidence type="ECO:0000256" key="3">
    <source>
        <dbReference type="ARBA" id="ARBA00022806"/>
    </source>
</evidence>
<keyword evidence="1" id="KW-0547">Nucleotide-binding</keyword>
<dbReference type="PANTHER" id="PTHR45766">
    <property type="entry name" value="DNA ANNEALING HELICASE AND ENDONUCLEASE ZRANB3 FAMILY MEMBER"/>
    <property type="match status" value="1"/>
</dbReference>
<dbReference type="PANTHER" id="PTHR45766:SF3">
    <property type="entry name" value="DNA ANNEALING HELICASE AND ENDONUCLEASE ZRANB3"/>
    <property type="match status" value="1"/>
</dbReference>
<evidence type="ECO:0000313" key="6">
    <source>
        <dbReference type="Proteomes" id="UP000485058"/>
    </source>
</evidence>
<dbReference type="Proteomes" id="UP000485058">
    <property type="component" value="Unassembled WGS sequence"/>
</dbReference>
<evidence type="ECO:0000313" key="5">
    <source>
        <dbReference type="EMBL" id="GFH33726.1"/>
    </source>
</evidence>
<evidence type="ECO:0000256" key="2">
    <source>
        <dbReference type="ARBA" id="ARBA00022801"/>
    </source>
</evidence>